<evidence type="ECO:0000256" key="4">
    <source>
        <dbReference type="ARBA" id="ARBA00023136"/>
    </source>
</evidence>
<proteinExistence type="predicted"/>
<name>A0A9W9T6R8_9EURO</name>
<reference evidence="6" key="1">
    <citation type="submission" date="2022-11" db="EMBL/GenBank/DDBJ databases">
        <authorList>
            <person name="Petersen C."/>
        </authorList>
    </citation>
    <scope>NUCLEOTIDE SEQUENCE</scope>
    <source>
        <strain evidence="6">IBT 16849</strain>
    </source>
</reference>
<feature type="transmembrane region" description="Helical" evidence="5">
    <location>
        <begin position="457"/>
        <end position="478"/>
    </location>
</feature>
<keyword evidence="2 5" id="KW-0812">Transmembrane</keyword>
<comment type="caution">
    <text evidence="6">The sequence shown here is derived from an EMBL/GenBank/DDBJ whole genome shotgun (WGS) entry which is preliminary data.</text>
</comment>
<dbReference type="OrthoDB" id="5428055at2759"/>
<feature type="transmembrane region" description="Helical" evidence="5">
    <location>
        <begin position="427"/>
        <end position="445"/>
    </location>
</feature>
<evidence type="ECO:0000256" key="3">
    <source>
        <dbReference type="ARBA" id="ARBA00022989"/>
    </source>
</evidence>
<reference evidence="6" key="2">
    <citation type="journal article" date="2023" name="IMA Fungus">
        <title>Comparative genomic study of the Penicillium genus elucidates a diverse pangenome and 15 lateral gene transfer events.</title>
        <authorList>
            <person name="Petersen C."/>
            <person name="Sorensen T."/>
            <person name="Nielsen M.R."/>
            <person name="Sondergaard T.E."/>
            <person name="Sorensen J.L."/>
            <person name="Fitzpatrick D.A."/>
            <person name="Frisvad J.C."/>
            <person name="Nielsen K.L."/>
        </authorList>
    </citation>
    <scope>NUCLEOTIDE SEQUENCE</scope>
    <source>
        <strain evidence="6">IBT 16849</strain>
    </source>
</reference>
<evidence type="ECO:0000256" key="2">
    <source>
        <dbReference type="ARBA" id="ARBA00022692"/>
    </source>
</evidence>
<organism evidence="6 7">
    <name type="scientific">Penicillium cf. griseofulvum</name>
    <dbReference type="NCBI Taxonomy" id="2972120"/>
    <lineage>
        <taxon>Eukaryota</taxon>
        <taxon>Fungi</taxon>
        <taxon>Dikarya</taxon>
        <taxon>Ascomycota</taxon>
        <taxon>Pezizomycotina</taxon>
        <taxon>Eurotiomycetes</taxon>
        <taxon>Eurotiomycetidae</taxon>
        <taxon>Eurotiales</taxon>
        <taxon>Aspergillaceae</taxon>
        <taxon>Penicillium</taxon>
    </lineage>
</organism>
<dbReference type="AlphaFoldDB" id="A0A9W9T6R8"/>
<evidence type="ECO:0000256" key="5">
    <source>
        <dbReference type="SAM" id="Phobius"/>
    </source>
</evidence>
<evidence type="ECO:0000313" key="7">
    <source>
        <dbReference type="Proteomes" id="UP001150879"/>
    </source>
</evidence>
<dbReference type="Gene3D" id="1.20.58.340">
    <property type="entry name" value="Magnesium transport protein CorA, transmembrane region"/>
    <property type="match status" value="1"/>
</dbReference>
<dbReference type="Proteomes" id="UP001150879">
    <property type="component" value="Unassembled WGS sequence"/>
</dbReference>
<evidence type="ECO:0000256" key="1">
    <source>
        <dbReference type="ARBA" id="ARBA00004141"/>
    </source>
</evidence>
<gene>
    <name evidence="6" type="ORF">N7472_001553</name>
</gene>
<dbReference type="InterPro" id="IPR045863">
    <property type="entry name" value="CorA_TM1_TM2"/>
</dbReference>
<comment type="subcellular location">
    <subcellularLocation>
        <location evidence="1">Membrane</location>
        <topology evidence="1">Multi-pass membrane protein</topology>
    </subcellularLocation>
</comment>
<sequence>MARMALKPDERYKSFVKFRQQTNPCIGELLKFLDAPWSASSYRSCRSYTASYNVNNTERPPMEFEEIDIIDISSVLTAPQPGHIRLIIIEDIHPSIVEILGAELDIDPIFFADYIVTNYGGIETTPAPPSVALAPSQVVLQNNRFHLHSQKVIDLGCAEMFRGCAKKFATSANVPRSVRRLVPLSGRQLGILRGCSSFFVKSFDQSWIVDSTTPDILEPSATTFHSERTRFRCTPLHNGFEDFRNPVSFSQLDSSKPITGVLGLSGSHLEVLVNCFSSGDMTLNSAGPSVLNLAYYSMRINISEWMLYIQVMARYLSYYEYSLRNINSAIDGERGDMIDLQKWRHRSLQSQLKLRSARHFVHYWLAQGHNSNSGDIWPLIVKDFDLLISQIEQYGQSLERIIPIVTSMVQLSDAQRSISESVNVRRLTYVALVFIPLSWVAAIFSMADGYAPGQSKFWVYFVIAVPLCMATIYGSYLTSMPNIRWFNKIVHN</sequence>
<dbReference type="GO" id="GO:0016020">
    <property type="term" value="C:membrane"/>
    <property type="evidence" value="ECO:0007669"/>
    <property type="project" value="UniProtKB-SubCell"/>
</dbReference>
<protein>
    <submittedName>
        <fullName evidence="6">Uncharacterized protein</fullName>
    </submittedName>
</protein>
<keyword evidence="7" id="KW-1185">Reference proteome</keyword>
<keyword evidence="3 5" id="KW-1133">Transmembrane helix</keyword>
<evidence type="ECO:0000313" key="6">
    <source>
        <dbReference type="EMBL" id="KAJ5211414.1"/>
    </source>
</evidence>
<dbReference type="SUPFAM" id="SSF144083">
    <property type="entry name" value="Magnesium transport protein CorA, transmembrane region"/>
    <property type="match status" value="1"/>
</dbReference>
<keyword evidence="4 5" id="KW-0472">Membrane</keyword>
<dbReference type="EMBL" id="JAPQKP010000001">
    <property type="protein sequence ID" value="KAJ5211414.1"/>
    <property type="molecule type" value="Genomic_DNA"/>
</dbReference>
<accession>A0A9W9T6R8</accession>